<gene>
    <name evidence="4" type="ORF">CBR_g30148</name>
</gene>
<proteinExistence type="predicted"/>
<sequence>MHFRVGTVPRKQCHISSATSDSAMSAVPRQQCHVRQCHVSSATSDTVTCKQCHVSSATSAVPRPQCHVRSATSAVPCQQCHVRQCHISSATSDTVTRQQCHVRQCHASNMTGLPGQLANEPIADYKKRFQAQLVVIEAEEQRQLTAKASQLQADEAAAAEKLRLQAEADAEAQALRKEAQDLLQRHEAASVDRLKFWHFEPNGDDATPEEQHKEFLSKLVTRLLYTCNYQQSELEILPVAKHAYIGALFLNSKGGCQTWLSHLATSHGVDVLDLKDKITWEELTRLWKKRFIVDDAPTLAINRLFTMSQGNTATRDWLTEWLKIAVVPNLELAFTHLRREFYNRSCAALSQAHGDCEQYSTFAEIIDKAREIIKTNRSAAHEKSTWQPTYVERVRTGPRQQHFAAVQSDSGDNPAATPASSDGDQVAAVQPRSNNKSRNIGKAKSASQAGNGQPVQVPWVKFGLTEAEYKLGKLSSAEGEATPPSTPPDSAALLAASCTSGENANVASSHYTYEDYAVHLVPPLDQPLHVQQSIACTVSSTSATDSAPSPQPIAGDSTSWSRLEELDPLTFTDFQWMPVPSTGRLPKPHCNVLMAQLRDYLHTAVPAPLMDAGVEVVDLHAYVAKIDLEFKTQRYDDIDAPLLYVRIQIGEATCNALIDCGASRNYISQDVMVRTGLGPRVRRKSQPMQVTLADGHTHKSIDRCIDNVPVYFAPHASEAVSFDILDTKFDMILGMSWLRSEDHPVNFFHRTVHIHDRNGVLVPCTVPLPHPSISCHVVSAASMRASIIRDDIEEMGVCFLHALPPHDASSTDSPSDPRITELLDAYSNVFEGPHGIVPDRPIRHEIILEDGAVPPRGCIYRMSEEELSVLRAQLDDLLEKGWIRPSSSPYSAPILFTIKNAGPLPRIDDLLERLGGAQFFSKLDLKSGYHQLEIRMEDRYKATFKTRYGHFEWLVMPFGLTNAPTTFQAAMTTEFRHMLDRYVLIYLDDILVYSRSLEEHVEHLRTVLERLRQAKYKANRDKCEFTRQELEYLGHYVTPQGIRPLADKIEALRVWPEPTNTTDVRSFMGLAGYYQRFITGYSRIAAPMTRLQSPKVPFVFDDDARGHSKHLRRPCSWHPS</sequence>
<evidence type="ECO:0000256" key="1">
    <source>
        <dbReference type="SAM" id="Coils"/>
    </source>
</evidence>
<dbReference type="PROSITE" id="PS50878">
    <property type="entry name" value="RT_POL"/>
    <property type="match status" value="1"/>
</dbReference>
<feature type="compositionally biased region" description="Polar residues" evidence="2">
    <location>
        <begin position="445"/>
        <end position="454"/>
    </location>
</feature>
<dbReference type="Pfam" id="PF13975">
    <property type="entry name" value="gag-asp_proteas"/>
    <property type="match status" value="1"/>
</dbReference>
<evidence type="ECO:0000256" key="2">
    <source>
        <dbReference type="SAM" id="MobiDB-lite"/>
    </source>
</evidence>
<dbReference type="SUPFAM" id="SSF56672">
    <property type="entry name" value="DNA/RNA polymerases"/>
    <property type="match status" value="1"/>
</dbReference>
<dbReference type="InterPro" id="IPR043128">
    <property type="entry name" value="Rev_trsase/Diguanyl_cyclase"/>
</dbReference>
<evidence type="ECO:0000313" key="4">
    <source>
        <dbReference type="EMBL" id="GBG79882.1"/>
    </source>
</evidence>
<dbReference type="InterPro" id="IPR053134">
    <property type="entry name" value="RNA-dir_DNA_polymerase"/>
</dbReference>
<dbReference type="Pfam" id="PF00078">
    <property type="entry name" value="RVT_1"/>
    <property type="match status" value="1"/>
</dbReference>
<feature type="coiled-coil region" evidence="1">
    <location>
        <begin position="165"/>
        <end position="192"/>
    </location>
</feature>
<dbReference type="PANTHER" id="PTHR24559">
    <property type="entry name" value="TRANSPOSON TY3-I GAG-POL POLYPROTEIN"/>
    <property type="match status" value="1"/>
</dbReference>
<keyword evidence="1" id="KW-0175">Coiled coil</keyword>
<dbReference type="Gramene" id="GBG79882">
    <property type="protein sequence ID" value="GBG79882"/>
    <property type="gene ID" value="CBR_g30148"/>
</dbReference>
<name>A0A388LCH1_CHABU</name>
<dbReference type="Gene3D" id="3.10.10.10">
    <property type="entry name" value="HIV Type 1 Reverse Transcriptase, subunit A, domain 1"/>
    <property type="match status" value="2"/>
</dbReference>
<evidence type="ECO:0000259" key="3">
    <source>
        <dbReference type="PROSITE" id="PS50878"/>
    </source>
</evidence>
<feature type="domain" description="Reverse transcriptase" evidence="3">
    <location>
        <begin position="818"/>
        <end position="1037"/>
    </location>
</feature>
<dbReference type="SUPFAM" id="SSF50630">
    <property type="entry name" value="Acid proteases"/>
    <property type="match status" value="1"/>
</dbReference>
<dbReference type="EMBL" id="BFEA01000330">
    <property type="protein sequence ID" value="GBG79882.1"/>
    <property type="molecule type" value="Genomic_DNA"/>
</dbReference>
<organism evidence="4 5">
    <name type="scientific">Chara braunii</name>
    <name type="common">Braun's stonewort</name>
    <dbReference type="NCBI Taxonomy" id="69332"/>
    <lineage>
        <taxon>Eukaryota</taxon>
        <taxon>Viridiplantae</taxon>
        <taxon>Streptophyta</taxon>
        <taxon>Charophyceae</taxon>
        <taxon>Charales</taxon>
        <taxon>Characeae</taxon>
        <taxon>Chara</taxon>
    </lineage>
</organism>
<dbReference type="Gene3D" id="2.40.70.10">
    <property type="entry name" value="Acid Proteases"/>
    <property type="match status" value="1"/>
</dbReference>
<feature type="region of interest" description="Disordered" evidence="2">
    <location>
        <begin position="403"/>
        <end position="454"/>
    </location>
</feature>
<dbReference type="CDD" id="cd01647">
    <property type="entry name" value="RT_LTR"/>
    <property type="match status" value="1"/>
</dbReference>
<reference evidence="4 5" key="1">
    <citation type="journal article" date="2018" name="Cell">
        <title>The Chara Genome: Secondary Complexity and Implications for Plant Terrestrialization.</title>
        <authorList>
            <person name="Nishiyama T."/>
            <person name="Sakayama H."/>
            <person name="Vries J.D."/>
            <person name="Buschmann H."/>
            <person name="Saint-Marcoux D."/>
            <person name="Ullrich K.K."/>
            <person name="Haas F.B."/>
            <person name="Vanderstraeten L."/>
            <person name="Becker D."/>
            <person name="Lang D."/>
            <person name="Vosolsobe S."/>
            <person name="Rombauts S."/>
            <person name="Wilhelmsson P.K.I."/>
            <person name="Janitza P."/>
            <person name="Kern R."/>
            <person name="Heyl A."/>
            <person name="Rumpler F."/>
            <person name="Villalobos L.I.A.C."/>
            <person name="Clay J.M."/>
            <person name="Skokan R."/>
            <person name="Toyoda A."/>
            <person name="Suzuki Y."/>
            <person name="Kagoshima H."/>
            <person name="Schijlen E."/>
            <person name="Tajeshwar N."/>
            <person name="Catarino B."/>
            <person name="Hetherington A.J."/>
            <person name="Saltykova A."/>
            <person name="Bonnot C."/>
            <person name="Breuninger H."/>
            <person name="Symeonidi A."/>
            <person name="Radhakrishnan G.V."/>
            <person name="Van Nieuwerburgh F."/>
            <person name="Deforce D."/>
            <person name="Chang C."/>
            <person name="Karol K.G."/>
            <person name="Hedrich R."/>
            <person name="Ulvskov P."/>
            <person name="Glockner G."/>
            <person name="Delwiche C.F."/>
            <person name="Petrasek J."/>
            <person name="Van de Peer Y."/>
            <person name="Friml J."/>
            <person name="Beilby M."/>
            <person name="Dolan L."/>
            <person name="Kohara Y."/>
            <person name="Sugano S."/>
            <person name="Fujiyama A."/>
            <person name="Delaux P.-M."/>
            <person name="Quint M."/>
            <person name="TheiBen G."/>
            <person name="Hagemann M."/>
            <person name="Harholt J."/>
            <person name="Dunand C."/>
            <person name="Zachgo S."/>
            <person name="Langdale J."/>
            <person name="Maumus F."/>
            <person name="Straeten D.V.D."/>
            <person name="Gould S.B."/>
            <person name="Rensing S.A."/>
        </authorList>
    </citation>
    <scope>NUCLEOTIDE SEQUENCE [LARGE SCALE GENOMIC DNA]</scope>
    <source>
        <strain evidence="4 5">S276</strain>
    </source>
</reference>
<comment type="caution">
    <text evidence="4">The sequence shown here is derived from an EMBL/GenBank/DDBJ whole genome shotgun (WGS) entry which is preliminary data.</text>
</comment>
<evidence type="ECO:0000313" key="5">
    <source>
        <dbReference type="Proteomes" id="UP000265515"/>
    </source>
</evidence>
<protein>
    <recommendedName>
        <fullName evidence="3">Reverse transcriptase domain-containing protein</fullName>
    </recommendedName>
</protein>
<dbReference type="CDD" id="cd00303">
    <property type="entry name" value="retropepsin_like"/>
    <property type="match status" value="1"/>
</dbReference>
<dbReference type="AlphaFoldDB" id="A0A388LCH1"/>
<dbReference type="Gene3D" id="3.30.70.270">
    <property type="match status" value="2"/>
</dbReference>
<dbReference type="PANTHER" id="PTHR24559:SF444">
    <property type="entry name" value="REVERSE TRANSCRIPTASE DOMAIN-CONTAINING PROTEIN"/>
    <property type="match status" value="1"/>
</dbReference>
<dbReference type="InterPro" id="IPR043502">
    <property type="entry name" value="DNA/RNA_pol_sf"/>
</dbReference>
<dbReference type="InterPro" id="IPR000477">
    <property type="entry name" value="RT_dom"/>
</dbReference>
<keyword evidence="5" id="KW-1185">Reference proteome</keyword>
<accession>A0A388LCH1</accession>
<dbReference type="InterPro" id="IPR021109">
    <property type="entry name" value="Peptidase_aspartic_dom_sf"/>
</dbReference>
<dbReference type="Proteomes" id="UP000265515">
    <property type="component" value="Unassembled WGS sequence"/>
</dbReference>